<reference evidence="2" key="1">
    <citation type="journal article" date="2022" name="Nat. Commun.">
        <title>Chromosome evolution and the genetic basis of agronomically important traits in greater yam.</title>
        <authorList>
            <person name="Bredeson J.V."/>
            <person name="Lyons J.B."/>
            <person name="Oniyinde I.O."/>
            <person name="Okereke N.R."/>
            <person name="Kolade O."/>
            <person name="Nnabue I."/>
            <person name="Nwadili C.O."/>
            <person name="Hribova E."/>
            <person name="Parker M."/>
            <person name="Nwogha J."/>
            <person name="Shu S."/>
            <person name="Carlson J."/>
            <person name="Kariba R."/>
            <person name="Muthemba S."/>
            <person name="Knop K."/>
            <person name="Barton G.J."/>
            <person name="Sherwood A.V."/>
            <person name="Lopez-Montes A."/>
            <person name="Asiedu R."/>
            <person name="Jamnadass R."/>
            <person name="Muchugi A."/>
            <person name="Goodstein D."/>
            <person name="Egesi C.N."/>
            <person name="Featherston J."/>
            <person name="Asfaw A."/>
            <person name="Simpson G.G."/>
            <person name="Dolezel J."/>
            <person name="Hendre P.S."/>
            <person name="Van Deynze A."/>
            <person name="Kumar P.L."/>
            <person name="Obidiegwu J.E."/>
            <person name="Bhattacharjee R."/>
            <person name="Rokhsar D.S."/>
        </authorList>
    </citation>
    <scope>NUCLEOTIDE SEQUENCE [LARGE SCALE GENOMIC DNA]</scope>
    <source>
        <strain evidence="2">cv. TDa95/00328</strain>
    </source>
</reference>
<evidence type="ECO:0000313" key="1">
    <source>
        <dbReference type="EMBL" id="KAH7690154.1"/>
    </source>
</evidence>
<comment type="caution">
    <text evidence="1">The sequence shown here is derived from an EMBL/GenBank/DDBJ whole genome shotgun (WGS) entry which is preliminary data.</text>
</comment>
<evidence type="ECO:0000313" key="2">
    <source>
        <dbReference type="Proteomes" id="UP000827976"/>
    </source>
</evidence>
<dbReference type="EMBL" id="CM037012">
    <property type="protein sequence ID" value="KAH7690154.1"/>
    <property type="molecule type" value="Genomic_DNA"/>
</dbReference>
<accession>A0ACB7WPQ8</accession>
<gene>
    <name evidence="1" type="ORF">IHE45_02G026400</name>
</gene>
<organism evidence="1 2">
    <name type="scientific">Dioscorea alata</name>
    <name type="common">Purple yam</name>
    <dbReference type="NCBI Taxonomy" id="55571"/>
    <lineage>
        <taxon>Eukaryota</taxon>
        <taxon>Viridiplantae</taxon>
        <taxon>Streptophyta</taxon>
        <taxon>Embryophyta</taxon>
        <taxon>Tracheophyta</taxon>
        <taxon>Spermatophyta</taxon>
        <taxon>Magnoliopsida</taxon>
        <taxon>Liliopsida</taxon>
        <taxon>Dioscoreales</taxon>
        <taxon>Dioscoreaceae</taxon>
        <taxon>Dioscorea</taxon>
    </lineage>
</organism>
<name>A0ACB7WPQ8_DIOAL</name>
<keyword evidence="2" id="KW-1185">Reference proteome</keyword>
<sequence>MAKMTTLIDPRSFKFTDKTVFSYEESHVAQYALAIGACSKDAVDEGELKYVCRPDGQTSIEVLATFAATLPYQNKQTLKQAVEVVPGLRFDPKLVLYSQHFMEIYKPLPSECWIQNELEIASMQDKGSYTIIELQTNSRDKDSGEVLCMNRSSFLLRGATGFPKSSRPYSYSNHPPVKPVKIPNYEPDFVHKDTTIKSQALIYRQCGEYNPLYSDPKVAREAGFDRPILPGLCTLGFVVRAITKFCCKGKPTLVKRIFGEFIRSVYPGEALITEMWLTNTKVIYQTKVKRENTDKVVLSGYVILKDIR</sequence>
<dbReference type="Proteomes" id="UP000827976">
    <property type="component" value="Chromosome 2"/>
</dbReference>
<proteinExistence type="predicted"/>
<protein>
    <submittedName>
        <fullName evidence="1">Enoyl-CoA hydratase 2 protein</fullName>
        <ecNumber evidence="1">4.2.1.119</ecNumber>
    </submittedName>
</protein>
<keyword evidence="1" id="KW-0456">Lyase</keyword>
<dbReference type="EC" id="4.2.1.119" evidence="1"/>